<dbReference type="EMBL" id="BAEP01000071">
    <property type="protein sequence ID" value="GAC25875.1"/>
    <property type="molecule type" value="Genomic_DNA"/>
</dbReference>
<sequence>MFFKRETIKALKATNAQLPTLLPLSRILSVHFLFLLSLF</sequence>
<organism evidence="1 2">
    <name type="scientific">Paraglaciecola mesophila KMM 241</name>
    <dbReference type="NCBI Taxonomy" id="1128912"/>
    <lineage>
        <taxon>Bacteria</taxon>
        <taxon>Pseudomonadati</taxon>
        <taxon>Pseudomonadota</taxon>
        <taxon>Gammaproteobacteria</taxon>
        <taxon>Alteromonadales</taxon>
        <taxon>Alteromonadaceae</taxon>
        <taxon>Paraglaciecola</taxon>
    </lineage>
</organism>
<accession>K6ZRG0</accession>
<gene>
    <name evidence="1" type="ORF">GMES_3598</name>
</gene>
<proteinExistence type="predicted"/>
<comment type="caution">
    <text evidence="1">The sequence shown here is derived from an EMBL/GenBank/DDBJ whole genome shotgun (WGS) entry which is preliminary data.</text>
</comment>
<reference evidence="1 2" key="1">
    <citation type="journal article" date="2017" name="Antonie Van Leeuwenhoek">
        <title>Rhizobium rhizosphaerae sp. nov., a novel species isolated from rice rhizosphere.</title>
        <authorList>
            <person name="Zhao J.J."/>
            <person name="Zhang J."/>
            <person name="Zhang R.J."/>
            <person name="Zhang C.W."/>
            <person name="Yin H.Q."/>
            <person name="Zhang X.X."/>
        </authorList>
    </citation>
    <scope>NUCLEOTIDE SEQUENCE [LARGE SCALE GENOMIC DNA]</scope>
    <source>
        <strain evidence="1 2">KMM 241</strain>
    </source>
</reference>
<protein>
    <submittedName>
        <fullName evidence="1">Uncharacterized protein</fullName>
    </submittedName>
</protein>
<evidence type="ECO:0000313" key="2">
    <source>
        <dbReference type="Proteomes" id="UP000006263"/>
    </source>
</evidence>
<evidence type="ECO:0000313" key="1">
    <source>
        <dbReference type="EMBL" id="GAC25875.1"/>
    </source>
</evidence>
<dbReference type="AlphaFoldDB" id="K6ZRG0"/>
<dbReference type="Proteomes" id="UP000006263">
    <property type="component" value="Unassembled WGS sequence"/>
</dbReference>
<name>K6ZRG0_9ALTE</name>